<comment type="function">
    <text evidence="11">May be involved in extracellular digestion.</text>
</comment>
<dbReference type="FunFam" id="3.90.70.10:FF:000104">
    <property type="entry name" value="Cathepsin L 1"/>
    <property type="match status" value="1"/>
</dbReference>
<reference evidence="15" key="1">
    <citation type="submission" date="2021-01" db="EMBL/GenBank/DDBJ databases">
        <authorList>
            <consortium name="Genoscope - CEA"/>
            <person name="William W."/>
        </authorList>
    </citation>
    <scope>NUCLEOTIDE SEQUENCE</scope>
</reference>
<gene>
    <name evidence="15" type="ORF">PPRIM_AZ9-3.1.T0710210</name>
</gene>
<evidence type="ECO:0000256" key="8">
    <source>
        <dbReference type="ARBA" id="ARBA00023157"/>
    </source>
</evidence>
<keyword evidence="8" id="KW-1015">Disulfide bond</keyword>
<feature type="chain" id="PRO_5035820787" description="cathepsin L" evidence="12">
    <location>
        <begin position="24"/>
        <end position="327"/>
    </location>
</feature>
<comment type="catalytic activity">
    <reaction evidence="9">
        <text>Specificity close to that of papain. As compared to cathepsin B, cathepsin L exhibits higher activity toward protein substrates, but has little activity on Z-Arg-Arg-NHMec, and no peptidyl-dipeptidase activity.</text>
        <dbReference type="EC" id="3.4.22.15"/>
    </reaction>
</comment>
<dbReference type="InterPro" id="IPR013201">
    <property type="entry name" value="Prot_inhib_I29"/>
</dbReference>
<dbReference type="SMART" id="SM00848">
    <property type="entry name" value="Inhibitor_I29"/>
    <property type="match status" value="1"/>
</dbReference>
<evidence type="ECO:0000256" key="5">
    <source>
        <dbReference type="ARBA" id="ARBA00022801"/>
    </source>
</evidence>
<dbReference type="CDD" id="cd02248">
    <property type="entry name" value="Peptidase_C1A"/>
    <property type="match status" value="1"/>
</dbReference>
<dbReference type="PANTHER" id="PTHR12411">
    <property type="entry name" value="CYSTEINE PROTEASE FAMILY C1-RELATED"/>
    <property type="match status" value="1"/>
</dbReference>
<dbReference type="SMART" id="SM00645">
    <property type="entry name" value="Pept_C1"/>
    <property type="match status" value="1"/>
</dbReference>
<evidence type="ECO:0000256" key="11">
    <source>
        <dbReference type="ARBA" id="ARBA00053662"/>
    </source>
</evidence>
<dbReference type="Pfam" id="PF08246">
    <property type="entry name" value="Inhibitor_I29"/>
    <property type="match status" value="1"/>
</dbReference>
<dbReference type="EC" id="3.4.22.15" evidence="10"/>
<evidence type="ECO:0000256" key="4">
    <source>
        <dbReference type="ARBA" id="ARBA00022729"/>
    </source>
</evidence>
<feature type="domain" description="Peptidase C1A papain C-terminal" evidence="13">
    <location>
        <begin position="119"/>
        <end position="322"/>
    </location>
</feature>
<keyword evidence="3" id="KW-0645">Protease</keyword>
<dbReference type="EMBL" id="CAJJDM010000074">
    <property type="protein sequence ID" value="CAD8084167.1"/>
    <property type="molecule type" value="Genomic_DNA"/>
</dbReference>
<evidence type="ECO:0000256" key="2">
    <source>
        <dbReference type="ARBA" id="ARBA00022525"/>
    </source>
</evidence>
<organism evidence="15 16">
    <name type="scientific">Paramecium primaurelia</name>
    <dbReference type="NCBI Taxonomy" id="5886"/>
    <lineage>
        <taxon>Eukaryota</taxon>
        <taxon>Sar</taxon>
        <taxon>Alveolata</taxon>
        <taxon>Ciliophora</taxon>
        <taxon>Intramacronucleata</taxon>
        <taxon>Oligohymenophorea</taxon>
        <taxon>Peniculida</taxon>
        <taxon>Parameciidae</taxon>
        <taxon>Paramecium</taxon>
    </lineage>
</organism>
<evidence type="ECO:0000256" key="12">
    <source>
        <dbReference type="SAM" id="SignalP"/>
    </source>
</evidence>
<evidence type="ECO:0000259" key="13">
    <source>
        <dbReference type="SMART" id="SM00645"/>
    </source>
</evidence>
<proteinExistence type="predicted"/>
<dbReference type="InterPro" id="IPR013128">
    <property type="entry name" value="Peptidase_C1A"/>
</dbReference>
<dbReference type="InterPro" id="IPR039417">
    <property type="entry name" value="Peptidase_C1A_papain-like"/>
</dbReference>
<dbReference type="AlphaFoldDB" id="A0A8S1MSY6"/>
<dbReference type="InterPro" id="IPR000169">
    <property type="entry name" value="Pept_cys_AS"/>
</dbReference>
<accession>A0A8S1MSY6</accession>
<evidence type="ECO:0000256" key="3">
    <source>
        <dbReference type="ARBA" id="ARBA00022670"/>
    </source>
</evidence>
<dbReference type="Pfam" id="PF00112">
    <property type="entry name" value="Peptidase_C1"/>
    <property type="match status" value="1"/>
</dbReference>
<keyword evidence="7" id="KW-0865">Zymogen</keyword>
<keyword evidence="6" id="KW-0788">Thiol protease</keyword>
<comment type="subcellular location">
    <subcellularLocation>
        <location evidence="1">Secreted</location>
    </subcellularLocation>
</comment>
<comment type="caution">
    <text evidence="15">The sequence shown here is derived from an EMBL/GenBank/DDBJ whole genome shotgun (WGS) entry which is preliminary data.</text>
</comment>
<dbReference type="GO" id="GO:0004197">
    <property type="term" value="F:cysteine-type endopeptidase activity"/>
    <property type="evidence" value="ECO:0007669"/>
    <property type="project" value="UniProtKB-EC"/>
</dbReference>
<keyword evidence="4 12" id="KW-0732">Signal</keyword>
<dbReference type="GO" id="GO:0005576">
    <property type="term" value="C:extracellular region"/>
    <property type="evidence" value="ECO:0007669"/>
    <property type="project" value="UniProtKB-SubCell"/>
</dbReference>
<feature type="signal peptide" evidence="12">
    <location>
        <begin position="1"/>
        <end position="23"/>
    </location>
</feature>
<evidence type="ECO:0000256" key="10">
    <source>
        <dbReference type="ARBA" id="ARBA00038911"/>
    </source>
</evidence>
<dbReference type="InterPro" id="IPR000668">
    <property type="entry name" value="Peptidase_C1A_C"/>
</dbReference>
<name>A0A8S1MSY6_PARPR</name>
<evidence type="ECO:0000313" key="16">
    <source>
        <dbReference type="Proteomes" id="UP000688137"/>
    </source>
</evidence>
<dbReference type="Proteomes" id="UP000688137">
    <property type="component" value="Unassembled WGS sequence"/>
</dbReference>
<sequence length="327" mass="36503">MEKTLLAVGLMMLLGASIYLNNTQELSDEIDTANLYTNWKMKYNKRYTNQRDEMYRFKAFTDNLNYIRAFNQSPEDKTYTLELNQFADMSQQEFASTYLNLRVPKTAKVNAANDNFQYKGAEIDWTDGSQIKYPAIKNQGSCGSCWAFAAVATLEINALIELSRKYDLSEQDLVDCSGPYDNQGCNGGWMDSAYEYVADNGLAEAKDYPYTAKDGVCKTSVKRSFKHVVGFKDIDSCNELAETIQDRVVAVAVDANPWQFYRSGVLSKCTKNLNHGVVVVGVLADGVWKIRNSWGATWGEAGHIRLAGGDTCGICAAPSFPVLEQKL</sequence>
<protein>
    <recommendedName>
        <fullName evidence="10">cathepsin L</fullName>
        <ecNumber evidence="10">3.4.22.15</ecNumber>
    </recommendedName>
</protein>
<evidence type="ECO:0000256" key="9">
    <source>
        <dbReference type="ARBA" id="ARBA00036319"/>
    </source>
</evidence>
<keyword evidence="5" id="KW-0378">Hydrolase</keyword>
<dbReference type="PROSITE" id="PS00139">
    <property type="entry name" value="THIOL_PROTEASE_CYS"/>
    <property type="match status" value="1"/>
</dbReference>
<evidence type="ECO:0000313" key="15">
    <source>
        <dbReference type="EMBL" id="CAD8084167.1"/>
    </source>
</evidence>
<keyword evidence="2" id="KW-0964">Secreted</keyword>
<evidence type="ECO:0000259" key="14">
    <source>
        <dbReference type="SMART" id="SM00848"/>
    </source>
</evidence>
<dbReference type="OMA" id="PKTHFRY"/>
<evidence type="ECO:0000256" key="1">
    <source>
        <dbReference type="ARBA" id="ARBA00004613"/>
    </source>
</evidence>
<feature type="domain" description="Cathepsin propeptide inhibitor" evidence="14">
    <location>
        <begin position="36"/>
        <end position="94"/>
    </location>
</feature>
<dbReference type="GO" id="GO:0006508">
    <property type="term" value="P:proteolysis"/>
    <property type="evidence" value="ECO:0007669"/>
    <property type="project" value="UniProtKB-KW"/>
</dbReference>
<evidence type="ECO:0000256" key="7">
    <source>
        <dbReference type="ARBA" id="ARBA00023145"/>
    </source>
</evidence>
<evidence type="ECO:0000256" key="6">
    <source>
        <dbReference type="ARBA" id="ARBA00022807"/>
    </source>
</evidence>
<keyword evidence="16" id="KW-1185">Reference proteome</keyword>